<feature type="binding site" evidence="8">
    <location>
        <position position="91"/>
    </location>
    <ligand>
        <name>Zn(2+)</name>
        <dbReference type="ChEBI" id="CHEBI:29105"/>
    </ligand>
</feature>
<keyword evidence="3" id="KW-0677">Repeat</keyword>
<accession>A0A4C1ZHY2</accession>
<feature type="region of interest" description="Disordered" evidence="10">
    <location>
        <begin position="450"/>
        <end position="480"/>
    </location>
</feature>
<dbReference type="Proteomes" id="UP000299102">
    <property type="component" value="Unassembled WGS sequence"/>
</dbReference>
<dbReference type="Gene3D" id="3.40.1800.20">
    <property type="match status" value="1"/>
</dbReference>
<dbReference type="STRING" id="151549.A0A4C1ZHY2"/>
<keyword evidence="2 8" id="KW-0479">Metal-binding</keyword>
<dbReference type="GO" id="GO:0008270">
    <property type="term" value="F:zinc ion binding"/>
    <property type="evidence" value="ECO:0007669"/>
    <property type="project" value="UniProtKB-UniRule"/>
</dbReference>
<evidence type="ECO:0000313" key="14">
    <source>
        <dbReference type="EMBL" id="GBP87440.1"/>
    </source>
</evidence>
<dbReference type="PROSITE" id="PS50199">
    <property type="entry name" value="ZF_RANBP2_2"/>
    <property type="match status" value="1"/>
</dbReference>
<proteinExistence type="predicted"/>
<sequence length="1270" mass="142563">MSEYSDYVDKPVIAPRQPLTSKRAVEFLLEGTLKVKVCKYCLNVTSALTDLDQYLKVTGEAGFYKVTIKDMVACFYPYQVTADSNLPDKVCEECLDHIISSYLFTQQCERADRALRNCFAEINEKLEKLDPLVRPITRGRRKANPNTNKIIISHRRVIDYADPLMSLVSQGTDMEKSDDIKVNELECPKCWQEFNNIAALVNHKKSHPNTMWFYCKFCGLSFAKENFYRKHLNTAHAYQMSTVNKSPLPNSFKCNECGITSENYSTQLQHVEKHKFKGVMEAVLDKKLDQVCSICFEKGRKMVEMDSTVHFHGGYPGLSGRQNLYNVMDSSLPTRKSRYKYRELLLSNTAKVLRMKRKSEMIEDTLNSTKLESDNSHRDRRTSNFTYTQAKEDEKESQVDSNIVDNESAKTIVDDETEFTFSMPLIIPAKRRKLDLDAIELTIKSKQNKSIHMENGTKNNECEDKREGTNKNSFNEPSEALDKVTDEIDQTQIESSEQEKNEILKKSDGDCENASENVNALSFNSVYKDNIHNEDNNKNITEGIKSCTSSYPNNVTKSPTEIVSNISCSHEWSFSKASIIIRNISPSLFKIVEEELSRDSGTVGVEFTFPNPFKCTDNGKKYLRHKSLTDGNTKIEKNIDVKEKTHFDAAKNEGDCIKEKTEFSLSKDAEMLVSNTQNSKENLKIQSNAIKEQIRNLAHKDVLKSVTENDGDDKVDSEIQTKINETDDCKKIMYPAILRDCIKLPDSKIENNKKDVDMKNDQIKSHEQISSSSVTKPASTVDEVKKDICKQTDLIDGSCSAISDTLKNIIRKRKHINVLSVETKQSWECIYCFTNNEPHRVSCFCCGSVKDANKFNITINFGTMKKRRFEENKPESSPKENEIKNEQSTLSDNNREAGKSTINVSSSQTDIFTKVVQPITTSLAIVTTSTIPISSTVTTPLTISAPKVIPSTVITPSAITISTITTPSTTTALTTTIPLPTITTSVSNFTVPSCTSESKTETLKTNPINPIPFNPTTTPLFQFGKTNTTKEIKEEKPIDSSAVPKLILQPLDKGLQDKTLVPHLTLPNNLETGLNTDKSIKKAVKFDDAIKTFNFSDTSNKGIFQFGKPEPKKDAISVPQIQTEQKFGALPSITELPKPQITHNVLEDIDMTEVADTSANNFNTSITSLPQQPTIISSLFQTPSTLPKTFGTEQKDTPNAFKPFGNFSTPLSALPENKPAFEAPVIQSPFTFGNNLNFSIGAAPPDNKGNANAARKTEMRKMRTARRRCN</sequence>
<evidence type="ECO:0000259" key="13">
    <source>
        <dbReference type="PROSITE" id="PS51915"/>
    </source>
</evidence>
<evidence type="ECO:0000256" key="9">
    <source>
        <dbReference type="SAM" id="Coils"/>
    </source>
</evidence>
<dbReference type="OrthoDB" id="8922241at2759"/>
<gene>
    <name evidence="14" type="ORF">EVAR_61480_1</name>
</gene>
<dbReference type="PROSITE" id="PS01358">
    <property type="entry name" value="ZF_RANBP2_1"/>
    <property type="match status" value="1"/>
</dbReference>
<feature type="compositionally biased region" description="Basic and acidic residues" evidence="10">
    <location>
        <begin position="497"/>
        <end position="509"/>
    </location>
</feature>
<evidence type="ECO:0000259" key="12">
    <source>
        <dbReference type="PROSITE" id="PS50199"/>
    </source>
</evidence>
<evidence type="ECO:0000256" key="8">
    <source>
        <dbReference type="PROSITE-ProRule" id="PRU01263"/>
    </source>
</evidence>
<dbReference type="SUPFAM" id="SSF57667">
    <property type="entry name" value="beta-beta-alpha zinc fingers"/>
    <property type="match status" value="1"/>
</dbReference>
<comment type="subcellular location">
    <subcellularLocation>
        <location evidence="1">Nucleus</location>
    </subcellularLocation>
</comment>
<dbReference type="PROSITE" id="PS00028">
    <property type="entry name" value="ZINC_FINGER_C2H2_1"/>
    <property type="match status" value="2"/>
</dbReference>
<dbReference type="SUPFAM" id="SSF57716">
    <property type="entry name" value="Glucocorticoid receptor-like (DNA-binding domain)"/>
    <property type="match status" value="1"/>
</dbReference>
<dbReference type="SMART" id="SM00547">
    <property type="entry name" value="ZnF_RBZ"/>
    <property type="match status" value="1"/>
</dbReference>
<feature type="region of interest" description="Disordered" evidence="10">
    <location>
        <begin position="364"/>
        <end position="384"/>
    </location>
</feature>
<protein>
    <submittedName>
        <fullName evidence="14">Uncharacterized protein</fullName>
    </submittedName>
</protein>
<dbReference type="InterPro" id="IPR001876">
    <property type="entry name" value="Znf_RanBP2"/>
</dbReference>
<comment type="caution">
    <text evidence="14">The sequence shown here is derived from an EMBL/GenBank/DDBJ whole genome shotgun (WGS) entry which is preliminary data.</text>
</comment>
<keyword evidence="6" id="KW-0539">Nucleus</keyword>
<dbReference type="EMBL" id="BGZK01001860">
    <property type="protein sequence ID" value="GBP87440.1"/>
    <property type="molecule type" value="Genomic_DNA"/>
</dbReference>
<feature type="domain" description="C2H2-type" evidence="11">
    <location>
        <begin position="185"/>
        <end position="207"/>
    </location>
</feature>
<dbReference type="InterPro" id="IPR012934">
    <property type="entry name" value="Znf_AD"/>
</dbReference>
<feature type="coiled-coil region" evidence="9">
    <location>
        <begin position="673"/>
        <end position="700"/>
    </location>
</feature>
<feature type="region of interest" description="Disordered" evidence="10">
    <location>
        <begin position="492"/>
        <end position="511"/>
    </location>
</feature>
<feature type="domain" description="RanBP2-type" evidence="12">
    <location>
        <begin position="823"/>
        <end position="852"/>
    </location>
</feature>
<name>A0A4C1ZHY2_EUMVA</name>
<dbReference type="AlphaFoldDB" id="A0A4C1ZHY2"/>
<dbReference type="Gene3D" id="3.30.160.60">
    <property type="entry name" value="Classic Zinc Finger"/>
    <property type="match status" value="1"/>
</dbReference>
<feature type="compositionally biased region" description="Basic and acidic residues" evidence="10">
    <location>
        <begin position="868"/>
        <end position="885"/>
    </location>
</feature>
<evidence type="ECO:0000256" key="1">
    <source>
        <dbReference type="ARBA" id="ARBA00004123"/>
    </source>
</evidence>
<evidence type="ECO:0000256" key="6">
    <source>
        <dbReference type="ARBA" id="ARBA00023242"/>
    </source>
</evidence>
<evidence type="ECO:0000256" key="4">
    <source>
        <dbReference type="ARBA" id="ARBA00022771"/>
    </source>
</evidence>
<evidence type="ECO:0000313" key="15">
    <source>
        <dbReference type="Proteomes" id="UP000299102"/>
    </source>
</evidence>
<dbReference type="InterPro" id="IPR036236">
    <property type="entry name" value="Znf_C2H2_sf"/>
</dbReference>
<evidence type="ECO:0000259" key="11">
    <source>
        <dbReference type="PROSITE" id="PS50157"/>
    </source>
</evidence>
<evidence type="ECO:0000256" key="5">
    <source>
        <dbReference type="ARBA" id="ARBA00022833"/>
    </source>
</evidence>
<dbReference type="SMART" id="SM00355">
    <property type="entry name" value="ZnF_C2H2"/>
    <property type="match status" value="3"/>
</dbReference>
<evidence type="ECO:0000256" key="7">
    <source>
        <dbReference type="PROSITE-ProRule" id="PRU00322"/>
    </source>
</evidence>
<evidence type="ECO:0000256" key="2">
    <source>
        <dbReference type="ARBA" id="ARBA00022723"/>
    </source>
</evidence>
<dbReference type="PROSITE" id="PS50157">
    <property type="entry name" value="ZINC_FINGER_C2H2_2"/>
    <property type="match status" value="2"/>
</dbReference>
<dbReference type="InterPro" id="IPR013087">
    <property type="entry name" value="Znf_C2H2_type"/>
</dbReference>
<feature type="compositionally biased region" description="Basic and acidic residues" evidence="10">
    <location>
        <begin position="460"/>
        <end position="469"/>
    </location>
</feature>
<keyword evidence="4 7" id="KW-0863">Zinc-finger</keyword>
<dbReference type="GO" id="GO:0005634">
    <property type="term" value="C:nucleus"/>
    <property type="evidence" value="ECO:0007669"/>
    <property type="project" value="UniProtKB-SubCell"/>
</dbReference>
<feature type="region of interest" description="Disordered" evidence="10">
    <location>
        <begin position="868"/>
        <end position="902"/>
    </location>
</feature>
<feature type="binding site" evidence="8">
    <location>
        <position position="94"/>
    </location>
    <ligand>
        <name>Zn(2+)</name>
        <dbReference type="ChEBI" id="CHEBI:29105"/>
    </ligand>
</feature>
<feature type="binding site" evidence="8">
    <location>
        <position position="38"/>
    </location>
    <ligand>
        <name>Zn(2+)</name>
        <dbReference type="ChEBI" id="CHEBI:29105"/>
    </ligand>
</feature>
<dbReference type="PROSITE" id="PS51915">
    <property type="entry name" value="ZAD"/>
    <property type="match status" value="1"/>
</dbReference>
<evidence type="ECO:0000256" key="3">
    <source>
        <dbReference type="ARBA" id="ARBA00022737"/>
    </source>
</evidence>
<keyword evidence="5 8" id="KW-0862">Zinc</keyword>
<feature type="domain" description="C2H2-type" evidence="11">
    <location>
        <begin position="213"/>
        <end position="241"/>
    </location>
</feature>
<evidence type="ECO:0000256" key="10">
    <source>
        <dbReference type="SAM" id="MobiDB-lite"/>
    </source>
</evidence>
<feature type="domain" description="ZAD" evidence="13">
    <location>
        <begin position="36"/>
        <end position="118"/>
    </location>
</feature>
<feature type="binding site" evidence="8">
    <location>
        <position position="41"/>
    </location>
    <ligand>
        <name>Zn(2+)</name>
        <dbReference type="ChEBI" id="CHEBI:29105"/>
    </ligand>
</feature>
<reference evidence="14 15" key="1">
    <citation type="journal article" date="2019" name="Commun. Biol.">
        <title>The bagworm genome reveals a unique fibroin gene that provides high tensile strength.</title>
        <authorList>
            <person name="Kono N."/>
            <person name="Nakamura H."/>
            <person name="Ohtoshi R."/>
            <person name="Tomita M."/>
            <person name="Numata K."/>
            <person name="Arakawa K."/>
        </authorList>
    </citation>
    <scope>NUCLEOTIDE SEQUENCE [LARGE SCALE GENOMIC DNA]</scope>
</reference>
<keyword evidence="15" id="KW-1185">Reference proteome</keyword>
<keyword evidence="9" id="KW-0175">Coiled coil</keyword>
<feature type="region of interest" description="Disordered" evidence="10">
    <location>
        <begin position="1243"/>
        <end position="1270"/>
    </location>
</feature>
<dbReference type="InterPro" id="IPR050888">
    <property type="entry name" value="ZnF_C2H2-type_TF"/>
</dbReference>
<dbReference type="PANTHER" id="PTHR24406">
    <property type="entry name" value="TRANSCRIPTIONAL REPRESSOR CTCFL-RELATED"/>
    <property type="match status" value="1"/>
</dbReference>
<organism evidence="14 15">
    <name type="scientific">Eumeta variegata</name>
    <name type="common">Bagworm moth</name>
    <name type="synonym">Eumeta japonica</name>
    <dbReference type="NCBI Taxonomy" id="151549"/>
    <lineage>
        <taxon>Eukaryota</taxon>
        <taxon>Metazoa</taxon>
        <taxon>Ecdysozoa</taxon>
        <taxon>Arthropoda</taxon>
        <taxon>Hexapoda</taxon>
        <taxon>Insecta</taxon>
        <taxon>Pterygota</taxon>
        <taxon>Neoptera</taxon>
        <taxon>Endopterygota</taxon>
        <taxon>Lepidoptera</taxon>
        <taxon>Glossata</taxon>
        <taxon>Ditrysia</taxon>
        <taxon>Tineoidea</taxon>
        <taxon>Psychidae</taxon>
        <taxon>Oiketicinae</taxon>
        <taxon>Eumeta</taxon>
    </lineage>
</organism>